<feature type="non-terminal residue" evidence="2">
    <location>
        <position position="1"/>
    </location>
</feature>
<name>A0A6J4HBK4_9PROT</name>
<reference evidence="2" key="1">
    <citation type="submission" date="2020-02" db="EMBL/GenBank/DDBJ databases">
        <authorList>
            <person name="Meier V. D."/>
        </authorList>
    </citation>
    <scope>NUCLEOTIDE SEQUENCE</scope>
    <source>
        <strain evidence="2">AVDCRST_MAG04</strain>
    </source>
</reference>
<protein>
    <submittedName>
        <fullName evidence="2">Uncharacterized protein</fullName>
    </submittedName>
</protein>
<feature type="compositionally biased region" description="Basic and acidic residues" evidence="1">
    <location>
        <begin position="163"/>
        <end position="179"/>
    </location>
</feature>
<organism evidence="2">
    <name type="scientific">uncultured Acetobacteraceae bacterium</name>
    <dbReference type="NCBI Taxonomy" id="169975"/>
    <lineage>
        <taxon>Bacteria</taxon>
        <taxon>Pseudomonadati</taxon>
        <taxon>Pseudomonadota</taxon>
        <taxon>Alphaproteobacteria</taxon>
        <taxon>Acetobacterales</taxon>
        <taxon>Acetobacteraceae</taxon>
        <taxon>environmental samples</taxon>
    </lineage>
</organism>
<proteinExistence type="predicted"/>
<sequence length="351" mass="35817">ENATDRTAPAGAEETAAAGPADPKRRPPDSVPDRPAAGRRVVGRGGRPRAQLLAGHRPQVPRPLARPGVRRAGRPAGGQRADQGRRAVRGAGPVGARVDPAGVRAPPPDLDQVAAGRRGPAVHWGDGRPDDDGPGAQGARCPPRACEADGPVPVGRTTPGDPHGGHPRTDRRPAAERGLRVGGRGRHQPEPEGRPGLDAAGGAAGGADAGQERQAVLRGGDGRGDRQAGVGAGRAEAQRLVHRAAGEGAQGVPRRGGGPRGAGQLLRPREPPDAGVAGPVRTAGPAALPAPVRPGRQPDRAEAVAGGARERDGQPPDRLHRAAVRRSGRIPDPMEHQSRATPRARIAGGYL</sequence>
<accession>A0A6J4HBK4</accession>
<feature type="compositionally biased region" description="Basic and acidic residues" evidence="1">
    <location>
        <begin position="22"/>
        <end position="32"/>
    </location>
</feature>
<feature type="compositionally biased region" description="Low complexity" evidence="1">
    <location>
        <begin position="7"/>
        <end position="21"/>
    </location>
</feature>
<feature type="region of interest" description="Disordered" evidence="1">
    <location>
        <begin position="1"/>
        <end position="351"/>
    </location>
</feature>
<evidence type="ECO:0000256" key="1">
    <source>
        <dbReference type="SAM" id="MobiDB-lite"/>
    </source>
</evidence>
<feature type="non-terminal residue" evidence="2">
    <location>
        <position position="351"/>
    </location>
</feature>
<evidence type="ECO:0000313" key="2">
    <source>
        <dbReference type="EMBL" id="CAA9218568.1"/>
    </source>
</evidence>
<gene>
    <name evidence="2" type="ORF">AVDCRST_MAG04-514</name>
</gene>
<feature type="compositionally biased region" description="Low complexity" evidence="1">
    <location>
        <begin position="89"/>
        <end position="98"/>
    </location>
</feature>
<dbReference type="EMBL" id="CADCTL010000038">
    <property type="protein sequence ID" value="CAA9218568.1"/>
    <property type="molecule type" value="Genomic_DNA"/>
</dbReference>
<feature type="compositionally biased region" description="Basic and acidic residues" evidence="1">
    <location>
        <begin position="296"/>
        <end position="320"/>
    </location>
</feature>
<dbReference type="AlphaFoldDB" id="A0A6J4HBK4"/>